<dbReference type="Gene3D" id="3.30.390.50">
    <property type="entry name" value="CO dehydrogenase flavoprotein, C-terminal domain"/>
    <property type="match status" value="1"/>
</dbReference>
<dbReference type="RefSeq" id="WP_190615687.1">
    <property type="nucleotide sequence ID" value="NZ_AP018712.1"/>
</dbReference>
<reference evidence="5 6" key="1">
    <citation type="submission" date="2018-06" db="EMBL/GenBank/DDBJ databases">
        <title>Genome sequencing of Oceanotoga sp. sy52.</title>
        <authorList>
            <person name="Mori K."/>
        </authorList>
    </citation>
    <scope>NUCLEOTIDE SEQUENCE [LARGE SCALE GENOMIC DNA]</scope>
    <source>
        <strain evidence="6">sy52</strain>
    </source>
</reference>
<dbReference type="Proteomes" id="UP000516361">
    <property type="component" value="Chromosome"/>
</dbReference>
<keyword evidence="1" id="KW-0285">Flavoprotein</keyword>
<evidence type="ECO:0000313" key="5">
    <source>
        <dbReference type="EMBL" id="BBE30609.1"/>
    </source>
</evidence>
<dbReference type="InterPro" id="IPR016169">
    <property type="entry name" value="FAD-bd_PCMH_sub2"/>
</dbReference>
<dbReference type="SUPFAM" id="SSF56176">
    <property type="entry name" value="FAD-binding/transporter-associated domain-like"/>
    <property type="match status" value="1"/>
</dbReference>
<dbReference type="AlphaFoldDB" id="A0A7G1GAR3"/>
<evidence type="ECO:0000256" key="3">
    <source>
        <dbReference type="ARBA" id="ARBA00023002"/>
    </source>
</evidence>
<feature type="domain" description="CO dehydrogenase flavoprotein C-terminal" evidence="4">
    <location>
        <begin position="163"/>
        <end position="258"/>
    </location>
</feature>
<dbReference type="Pfam" id="PF00941">
    <property type="entry name" value="FAD_binding_5"/>
    <property type="match status" value="1"/>
</dbReference>
<dbReference type="InterPro" id="IPR036318">
    <property type="entry name" value="FAD-bd_PCMH-like_sf"/>
</dbReference>
<dbReference type="PANTHER" id="PTHR42659:SF2">
    <property type="entry name" value="XANTHINE DEHYDROGENASE SUBUNIT C-RELATED"/>
    <property type="match status" value="1"/>
</dbReference>
<evidence type="ECO:0000256" key="1">
    <source>
        <dbReference type="ARBA" id="ARBA00022630"/>
    </source>
</evidence>
<dbReference type="InterPro" id="IPR005107">
    <property type="entry name" value="CO_DH_flav_C"/>
</dbReference>
<sequence>MLNIKEYVVPKTLKEAHDLYMMRKDSELIGGGVFLRLSPRTINMGIDLSNTELDFIKNEENHIEIGGYTSFRKIEMSKCINENFKSIVTALKNVGGVQLRNMVTIGGSIYPKYGFSDLITVLLSLNTKVYLYDREENLDTFLTQKRERNILKKISIKKDVLKTSYQTLRNSKSDFGILNVAVSKFEKGFKITVGARPGIAKLAIDGMEFISSNINEKSIEKCSEIVANELSFDTDIRATKEYRKEMCKVLVKRGLKEVIL</sequence>
<keyword evidence="3" id="KW-0560">Oxidoreductase</keyword>
<dbReference type="InterPro" id="IPR002346">
    <property type="entry name" value="Mopterin_DH_FAD-bd"/>
</dbReference>
<dbReference type="GO" id="GO:0016491">
    <property type="term" value="F:oxidoreductase activity"/>
    <property type="evidence" value="ECO:0007669"/>
    <property type="project" value="UniProtKB-KW"/>
</dbReference>
<dbReference type="InParanoid" id="A0A7G1GAR3"/>
<dbReference type="FunCoup" id="A0A7G1GAR3">
    <property type="interactions" value="52"/>
</dbReference>
<dbReference type="SUPFAM" id="SSF55447">
    <property type="entry name" value="CO dehydrogenase flavoprotein C-terminal domain-like"/>
    <property type="match status" value="1"/>
</dbReference>
<proteinExistence type="predicted"/>
<dbReference type="InterPro" id="IPR036683">
    <property type="entry name" value="CO_DH_flav_C_dom_sf"/>
</dbReference>
<accession>A0A7G1GAR3</accession>
<evidence type="ECO:0000313" key="6">
    <source>
        <dbReference type="Proteomes" id="UP000516361"/>
    </source>
</evidence>
<organism evidence="5 6">
    <name type="scientific">Tepiditoga spiralis</name>
    <dbReference type="NCBI Taxonomy" id="2108365"/>
    <lineage>
        <taxon>Bacteria</taxon>
        <taxon>Thermotogati</taxon>
        <taxon>Thermotogota</taxon>
        <taxon>Thermotogae</taxon>
        <taxon>Petrotogales</taxon>
        <taxon>Petrotogaceae</taxon>
        <taxon>Tepiditoga</taxon>
    </lineage>
</organism>
<name>A0A7G1GAR3_9BACT</name>
<keyword evidence="6" id="KW-1185">Reference proteome</keyword>
<protein>
    <submittedName>
        <fullName evidence="5">Molybdopterin dehydrogenase</fullName>
    </submittedName>
</protein>
<evidence type="ECO:0000259" key="4">
    <source>
        <dbReference type="SMART" id="SM01092"/>
    </source>
</evidence>
<dbReference type="SMART" id="SM01092">
    <property type="entry name" value="CO_deh_flav_C"/>
    <property type="match status" value="1"/>
</dbReference>
<gene>
    <name evidence="5" type="primary">xdhB</name>
    <name evidence="5" type="ORF">OSSY52_07500</name>
</gene>
<dbReference type="GO" id="GO:0050660">
    <property type="term" value="F:flavin adenine dinucleotide binding"/>
    <property type="evidence" value="ECO:0007669"/>
    <property type="project" value="InterPro"/>
</dbReference>
<evidence type="ECO:0000256" key="2">
    <source>
        <dbReference type="ARBA" id="ARBA00022827"/>
    </source>
</evidence>
<keyword evidence="2" id="KW-0274">FAD</keyword>
<dbReference type="InterPro" id="IPR051312">
    <property type="entry name" value="Diverse_Substr_Oxidored"/>
</dbReference>
<dbReference type="KEGG" id="ocy:OSSY52_07500"/>
<dbReference type="Gene3D" id="3.30.465.10">
    <property type="match status" value="1"/>
</dbReference>
<dbReference type="PANTHER" id="PTHR42659">
    <property type="entry name" value="XANTHINE DEHYDROGENASE SUBUNIT C-RELATED"/>
    <property type="match status" value="1"/>
</dbReference>
<dbReference type="EMBL" id="AP018712">
    <property type="protein sequence ID" value="BBE30609.1"/>
    <property type="molecule type" value="Genomic_DNA"/>
</dbReference>
<dbReference type="Pfam" id="PF03450">
    <property type="entry name" value="CO_deh_flav_C"/>
    <property type="match status" value="1"/>
</dbReference>